<evidence type="ECO:0000313" key="1">
    <source>
        <dbReference type="EMBL" id="AMP98514.1"/>
    </source>
</evidence>
<organism evidence="1 2">
    <name type="scientific">Pedobacter cryoconitis</name>
    <dbReference type="NCBI Taxonomy" id="188932"/>
    <lineage>
        <taxon>Bacteria</taxon>
        <taxon>Pseudomonadati</taxon>
        <taxon>Bacteroidota</taxon>
        <taxon>Sphingobacteriia</taxon>
        <taxon>Sphingobacteriales</taxon>
        <taxon>Sphingobacteriaceae</taxon>
        <taxon>Pedobacter</taxon>
    </lineage>
</organism>
<accession>A0A127VB36</accession>
<protein>
    <submittedName>
        <fullName evidence="1">Uncharacterized protein</fullName>
    </submittedName>
</protein>
<dbReference type="PATRIC" id="fig|188932.3.peg.1665"/>
<name>A0A127VB36_9SPHI</name>
<dbReference type="AlphaFoldDB" id="A0A127VB36"/>
<dbReference type="KEGG" id="pcm:AY601_1599"/>
<gene>
    <name evidence="1" type="ORF">AY601_1599</name>
</gene>
<reference evidence="1 2" key="1">
    <citation type="submission" date="2016-03" db="EMBL/GenBank/DDBJ databases">
        <title>Complete genome sequence of Pedobacter cryoconitis PAMC 27485.</title>
        <authorList>
            <person name="Lee J."/>
            <person name="Kim O.-S."/>
        </authorList>
    </citation>
    <scope>NUCLEOTIDE SEQUENCE [LARGE SCALE GENOMIC DNA]</scope>
    <source>
        <strain evidence="1 2">PAMC 27485</strain>
    </source>
</reference>
<evidence type="ECO:0000313" key="2">
    <source>
        <dbReference type="Proteomes" id="UP000071561"/>
    </source>
</evidence>
<proteinExistence type="predicted"/>
<dbReference type="EMBL" id="CP014504">
    <property type="protein sequence ID" value="AMP98514.1"/>
    <property type="molecule type" value="Genomic_DNA"/>
</dbReference>
<sequence length="369" mass="43397">MSFDAETEIKPFDFLTRDYYGEIPVDKIKAFYELVLKKAALLLNFTYSALEVHAFKTQDQLIMDHGNRQFYIYVKLNGILYKEEIKERELESWINPQNFQFLNHYLEDQNDQRRLYFTKYDIFTGYEPQEKKTLFLTLLKENEVKFVKNVYLASTLNACYNGSPGDYNYAAWEYYDTTQRLTRAQLTDAVDFLITQQLLKTTVDQNRERLIAIRREQNPKSISNILLELPNAFTSGGNSNIGGFLNSLDTRIQQLQNRNTNYFTDYSNIYEEEPARDRSKISFNFNPKKYQMNVASEDMLWEDNLLIIKINTAFTEAKLPYAVYPLPEDSKFFRQDLYGDNYIILSPDQAAAIVIKYGDIFKEEAKTIN</sequence>
<dbReference type="Proteomes" id="UP000071561">
    <property type="component" value="Chromosome"/>
</dbReference>
<dbReference type="RefSeq" id="WP_068398883.1">
    <property type="nucleotide sequence ID" value="NZ_CP014504.1"/>
</dbReference>
<dbReference type="OrthoDB" id="625442at2"/>
<keyword evidence="2" id="KW-1185">Reference proteome</keyword>